<dbReference type="FunFam" id="3.30.470.20:FF:000059">
    <property type="entry name" value="Synapsin-3"/>
    <property type="match status" value="1"/>
</dbReference>
<feature type="domain" description="Synapsin pre-ATP-grasp" evidence="2">
    <location>
        <begin position="94"/>
        <end position="158"/>
    </location>
</feature>
<dbReference type="InterPro" id="IPR020897">
    <property type="entry name" value="Synapsin_pre-ATP-grasp_dom"/>
</dbReference>
<dbReference type="Gene3D" id="3.30.1490.20">
    <property type="entry name" value="ATP-grasp fold, A domain"/>
    <property type="match status" value="1"/>
</dbReference>
<dbReference type="GO" id="GO:0007269">
    <property type="term" value="P:neurotransmitter secretion"/>
    <property type="evidence" value="ECO:0007669"/>
    <property type="project" value="TreeGrafter"/>
</dbReference>
<comment type="caution">
    <text evidence="4">The sequence shown here is derived from an EMBL/GenBank/DDBJ whole genome shotgun (WGS) entry which is preliminary data.</text>
</comment>
<dbReference type="InterPro" id="IPR016185">
    <property type="entry name" value="PreATP-grasp_dom_sf"/>
</dbReference>
<dbReference type="SUPFAM" id="SSF56059">
    <property type="entry name" value="Glutathione synthetase ATP-binding domain-like"/>
    <property type="match status" value="1"/>
</dbReference>
<dbReference type="Gene3D" id="3.40.50.20">
    <property type="match status" value="2"/>
</dbReference>
<dbReference type="InterPro" id="IPR013815">
    <property type="entry name" value="ATP_grasp_subdomain_1"/>
</dbReference>
<dbReference type="PANTHER" id="PTHR10841:SF17">
    <property type="entry name" value="SYNAPSIN"/>
    <property type="match status" value="1"/>
</dbReference>
<evidence type="ECO:0000256" key="1">
    <source>
        <dbReference type="SAM" id="MobiDB-lite"/>
    </source>
</evidence>
<dbReference type="SUPFAM" id="SSF52440">
    <property type="entry name" value="PreATP-grasp domain"/>
    <property type="match status" value="2"/>
</dbReference>
<protein>
    <recommendedName>
        <fullName evidence="6">Synapsin</fullName>
    </recommendedName>
</protein>
<reference evidence="4" key="1">
    <citation type="submission" date="2023-10" db="EMBL/GenBank/DDBJ databases">
        <title>Genome assemblies of two species of porcelain crab, Petrolisthes cinctipes and Petrolisthes manimaculis (Anomura: Porcellanidae).</title>
        <authorList>
            <person name="Angst P."/>
        </authorList>
    </citation>
    <scope>NUCLEOTIDE SEQUENCE</scope>
    <source>
        <strain evidence="4">PB745_01</strain>
        <tissue evidence="4">Gill</tissue>
    </source>
</reference>
<dbReference type="GO" id="GO:0005524">
    <property type="term" value="F:ATP binding"/>
    <property type="evidence" value="ECO:0007669"/>
    <property type="project" value="InterPro"/>
</dbReference>
<feature type="compositionally biased region" description="Low complexity" evidence="1">
    <location>
        <begin position="475"/>
        <end position="494"/>
    </location>
</feature>
<feature type="region of interest" description="Disordered" evidence="1">
    <location>
        <begin position="472"/>
        <end position="590"/>
    </location>
</feature>
<accession>A0AAE1FE37</accession>
<feature type="compositionally biased region" description="Low complexity" evidence="1">
    <location>
        <begin position="522"/>
        <end position="536"/>
    </location>
</feature>
<keyword evidence="5" id="KW-1185">Reference proteome</keyword>
<feature type="domain" description="Synapsin ATP-binding" evidence="3">
    <location>
        <begin position="266"/>
        <end position="467"/>
    </location>
</feature>
<dbReference type="Gene3D" id="3.30.470.20">
    <property type="entry name" value="ATP-grasp fold, B domain"/>
    <property type="match status" value="1"/>
</dbReference>
<gene>
    <name evidence="4" type="ORF">Pcinc_023161</name>
</gene>
<evidence type="ECO:0000259" key="3">
    <source>
        <dbReference type="Pfam" id="PF02750"/>
    </source>
</evidence>
<dbReference type="InterPro" id="IPR020898">
    <property type="entry name" value="Synapsin_ATP-bd_dom"/>
</dbReference>
<dbReference type="PANTHER" id="PTHR10841">
    <property type="entry name" value="SYNAPSIN"/>
    <property type="match status" value="1"/>
</dbReference>
<feature type="compositionally biased region" description="Low complexity" evidence="1">
    <location>
        <begin position="23"/>
        <end position="36"/>
    </location>
</feature>
<sequence>MTDPLHVSSNSSAGVVSGGGVQTAPADTTAPAAPSTGSGGGGGGFSLNFSRPGSRTTSAPSSPSKTRESFLQRVSSLTGAVRSEVQAQVRPAYNKDRCFTLLVIDDQNTDWSKYFRGKRIHGDWDIRVEQAEFRELSVTSSSDGGVNVSMVVYRNGVKKTIFGDGREDGRGGGGEVVGKDNKMKGKERGGMIWMVGMVGEMAGEMVGEMAGEMVGKMAGVVVGKRQQNERSFKPDFVLIRQNLRDAGEDHKNLLLALKFGGVPSINSVTAIYNFQDKPWVFAHLLEIQKRLGKENFPLIDQNYFPNHKEMLSAPRYPCVFKIGHAHGGLGKIRVESHADFQDMASVVAVANTYCTTEPYIDAKFDIHIQKIGAMYKCFQRKSISGNWKTNTGSAMLEQAAMTERYKTWVDEVSAMFGGLDICAIEAIVDKSGNEHIIEVNDSALTLMGDSQEDDRRYIAELVAIKMQSVTRPAELTRGSSRQSLSGTQSSRGGSPTEDTSRLTMGETPVPGGSPSQQRRDSQASQSSSMSGFSSASGTRRQPDESSQSSQQSAPQQKPPLFGRQTSLTGTGPTEGGGGTGDDTEDTMKNLRKTFAGIFGDM</sequence>
<dbReference type="GO" id="GO:0030672">
    <property type="term" value="C:synaptic vesicle membrane"/>
    <property type="evidence" value="ECO:0007669"/>
    <property type="project" value="TreeGrafter"/>
</dbReference>
<dbReference type="AlphaFoldDB" id="A0AAE1FE37"/>
<dbReference type="FunFam" id="3.30.1490.20:FF:000008">
    <property type="entry name" value="Synapsin I"/>
    <property type="match status" value="1"/>
</dbReference>
<evidence type="ECO:0000259" key="2">
    <source>
        <dbReference type="Pfam" id="PF02078"/>
    </source>
</evidence>
<feature type="compositionally biased region" description="Polar residues" evidence="1">
    <location>
        <begin position="47"/>
        <end position="64"/>
    </location>
</feature>
<organism evidence="4 5">
    <name type="scientific">Petrolisthes cinctipes</name>
    <name type="common">Flat porcelain crab</name>
    <dbReference type="NCBI Taxonomy" id="88211"/>
    <lineage>
        <taxon>Eukaryota</taxon>
        <taxon>Metazoa</taxon>
        <taxon>Ecdysozoa</taxon>
        <taxon>Arthropoda</taxon>
        <taxon>Crustacea</taxon>
        <taxon>Multicrustacea</taxon>
        <taxon>Malacostraca</taxon>
        <taxon>Eumalacostraca</taxon>
        <taxon>Eucarida</taxon>
        <taxon>Decapoda</taxon>
        <taxon>Pleocyemata</taxon>
        <taxon>Anomura</taxon>
        <taxon>Galatheoidea</taxon>
        <taxon>Porcellanidae</taxon>
        <taxon>Petrolisthes</taxon>
    </lineage>
</organism>
<feature type="region of interest" description="Disordered" evidence="1">
    <location>
        <begin position="1"/>
        <end position="71"/>
    </location>
</feature>
<evidence type="ECO:0008006" key="6">
    <source>
        <dbReference type="Google" id="ProtNLM"/>
    </source>
</evidence>
<evidence type="ECO:0000313" key="4">
    <source>
        <dbReference type="EMBL" id="KAK3871715.1"/>
    </source>
</evidence>
<name>A0AAE1FE37_PETCI</name>
<proteinExistence type="predicted"/>
<feature type="domain" description="Synapsin pre-ATP-grasp" evidence="2">
    <location>
        <begin position="224"/>
        <end position="264"/>
    </location>
</feature>
<dbReference type="EMBL" id="JAWQEG010002477">
    <property type="protein sequence ID" value="KAK3871715.1"/>
    <property type="molecule type" value="Genomic_DNA"/>
</dbReference>
<evidence type="ECO:0000313" key="5">
    <source>
        <dbReference type="Proteomes" id="UP001286313"/>
    </source>
</evidence>
<dbReference type="Pfam" id="PF02078">
    <property type="entry name" value="Synapsin"/>
    <property type="match status" value="2"/>
</dbReference>
<dbReference type="Pfam" id="PF02750">
    <property type="entry name" value="Synapsin_C"/>
    <property type="match status" value="1"/>
</dbReference>
<dbReference type="Proteomes" id="UP001286313">
    <property type="component" value="Unassembled WGS sequence"/>
</dbReference>
<feature type="compositionally biased region" description="Low complexity" evidence="1">
    <location>
        <begin position="544"/>
        <end position="559"/>
    </location>
</feature>